<dbReference type="EMBL" id="BBNR01000002">
    <property type="protein sequence ID" value="GAL65661.1"/>
    <property type="molecule type" value="Genomic_DNA"/>
</dbReference>
<comment type="caution">
    <text evidence="1">The sequence shown here is derived from an EMBL/GenBank/DDBJ whole genome shotgun (WGS) entry which is preliminary data.</text>
</comment>
<protein>
    <submittedName>
        <fullName evidence="1">Expressed protein</fullName>
    </submittedName>
</protein>
<evidence type="ECO:0000313" key="1">
    <source>
        <dbReference type="EMBL" id="GAL65661.1"/>
    </source>
</evidence>
<sequence length="51" mass="5692">MRNFAIATNGTYVFITNDSGIGNDHLEPTVGAYEVEFLNSLLVRLIDKYAK</sequence>
<dbReference type="Proteomes" id="UP000029641">
    <property type="component" value="Unassembled WGS sequence"/>
</dbReference>
<evidence type="ECO:0000313" key="2">
    <source>
        <dbReference type="Proteomes" id="UP000029641"/>
    </source>
</evidence>
<organism evidence="1 2">
    <name type="scientific">Jejuia pallidilutea</name>
    <dbReference type="NCBI Taxonomy" id="504487"/>
    <lineage>
        <taxon>Bacteria</taxon>
        <taxon>Pseudomonadati</taxon>
        <taxon>Bacteroidota</taxon>
        <taxon>Flavobacteriia</taxon>
        <taxon>Flavobacteriales</taxon>
        <taxon>Flavobacteriaceae</taxon>
        <taxon>Jejuia</taxon>
    </lineage>
</organism>
<dbReference type="AlphaFoldDB" id="A0A090VLR6"/>
<dbReference type="RefSeq" id="WP_193744351.1">
    <property type="nucleotide sequence ID" value="NZ_BBNR01000002.1"/>
</dbReference>
<name>A0A090VLR6_9FLAO</name>
<accession>A0A090VLR6</accession>
<proteinExistence type="predicted"/>
<reference evidence="1 2" key="1">
    <citation type="journal article" date="2014" name="Genome Announc.">
        <title>Draft Genome Sequence of Marine Flavobacterium Jejuia pallidilutea Strain 11shimoA1 and Pigmentation Mutants.</title>
        <authorList>
            <person name="Takatani N."/>
            <person name="Nakanishi M."/>
            <person name="Meirelles P."/>
            <person name="Mino S."/>
            <person name="Suda W."/>
            <person name="Oshima K."/>
            <person name="Hattori M."/>
            <person name="Ohkuma M."/>
            <person name="Hosokawa M."/>
            <person name="Miyashita K."/>
            <person name="Thompson F.L."/>
            <person name="Niwa A."/>
            <person name="Sawabe T."/>
            <person name="Sawabe T."/>
        </authorList>
    </citation>
    <scope>NUCLEOTIDE SEQUENCE [LARGE SCALE GENOMIC DNA]</scope>
    <source>
        <strain evidence="1 2">JCM 19301</strain>
    </source>
</reference>
<gene>
    <name evidence="1" type="ORF">JCM19301_3346</name>
</gene>